<dbReference type="SUPFAM" id="SSF53098">
    <property type="entry name" value="Ribonuclease H-like"/>
    <property type="match status" value="1"/>
</dbReference>
<keyword evidence="1" id="KW-0812">Transmembrane</keyword>
<dbReference type="GO" id="GO:0004803">
    <property type="term" value="F:transposase activity"/>
    <property type="evidence" value="ECO:0007669"/>
    <property type="project" value="InterPro"/>
</dbReference>
<dbReference type="Gene3D" id="3.90.350.10">
    <property type="entry name" value="Transposase Inhibitor Protein From Tn5, Chain A, domain 1"/>
    <property type="match status" value="1"/>
</dbReference>
<sequence>MNTRSESKISILNDTLVKIFGSELNLARIKFISLFIIALSKVQTVTFEKIAIAFENKVQTSSSLRRIQRFMAGYVLDTDIIARLIFALLPHEPPFRLALDRTNWKFGDKNINILVLAVVYQGVAFPVLFTMMDKRGNSSTAERISLMERYINLFGRDSIDCLLADREFVGEEWIAYLNRYNIRYHIRIRDNFYVVIPRNGHRVKASVLFHQLKLDQFTYHRRIVYVNNQLCYISASKVLGRDGKPELQVIISFNEPGEANSLYKQRWQIESAFRALKSSGFNMEDTHLTEMDRVEKLLSLVLIAFTWSYRIGIYLNQLKPIPIKKHGRRAYSFFKLGLNSLAKVININDLTIFNNYCLFLSCT</sequence>
<evidence type="ECO:0000256" key="1">
    <source>
        <dbReference type="SAM" id="Phobius"/>
    </source>
</evidence>
<organism evidence="3">
    <name type="scientific">hydrothermal vent metagenome</name>
    <dbReference type="NCBI Taxonomy" id="652676"/>
    <lineage>
        <taxon>unclassified sequences</taxon>
        <taxon>metagenomes</taxon>
        <taxon>ecological metagenomes</taxon>
    </lineage>
</organism>
<accession>A0A3B0VDB7</accession>
<name>A0A3B0VDB7_9ZZZZ</name>
<gene>
    <name evidence="3" type="ORF">MNBD_BACTEROID07-1893</name>
</gene>
<dbReference type="InterPro" id="IPR012337">
    <property type="entry name" value="RNaseH-like_sf"/>
</dbReference>
<dbReference type="Pfam" id="PF01609">
    <property type="entry name" value="DDE_Tnp_1"/>
    <property type="match status" value="1"/>
</dbReference>
<evidence type="ECO:0000313" key="3">
    <source>
        <dbReference type="EMBL" id="VAW29834.1"/>
    </source>
</evidence>
<reference evidence="3" key="1">
    <citation type="submission" date="2018-06" db="EMBL/GenBank/DDBJ databases">
        <authorList>
            <person name="Zhirakovskaya E."/>
        </authorList>
    </citation>
    <scope>NUCLEOTIDE SEQUENCE</scope>
</reference>
<proteinExistence type="predicted"/>
<evidence type="ECO:0000259" key="2">
    <source>
        <dbReference type="Pfam" id="PF01609"/>
    </source>
</evidence>
<dbReference type="GO" id="GO:0006313">
    <property type="term" value="P:DNA transposition"/>
    <property type="evidence" value="ECO:0007669"/>
    <property type="project" value="InterPro"/>
</dbReference>
<protein>
    <recommendedName>
        <fullName evidence="2">Transposase IS4-like domain-containing protein</fullName>
    </recommendedName>
</protein>
<keyword evidence="1" id="KW-1133">Transmembrane helix</keyword>
<dbReference type="AlphaFoldDB" id="A0A3B0VDB7"/>
<feature type="transmembrane region" description="Helical" evidence="1">
    <location>
        <begin position="111"/>
        <end position="129"/>
    </location>
</feature>
<feature type="domain" description="Transposase IS4-like" evidence="2">
    <location>
        <begin position="107"/>
        <end position="306"/>
    </location>
</feature>
<dbReference type="InterPro" id="IPR047658">
    <property type="entry name" value="IS4-like_transpos"/>
</dbReference>
<keyword evidence="1" id="KW-0472">Membrane</keyword>
<dbReference type="NCBIfam" id="NF033591">
    <property type="entry name" value="transpos_IS4_2"/>
    <property type="match status" value="1"/>
</dbReference>
<dbReference type="InterPro" id="IPR002559">
    <property type="entry name" value="Transposase_11"/>
</dbReference>
<dbReference type="GO" id="GO:0003677">
    <property type="term" value="F:DNA binding"/>
    <property type="evidence" value="ECO:0007669"/>
    <property type="project" value="InterPro"/>
</dbReference>
<dbReference type="EMBL" id="UOET01000434">
    <property type="protein sequence ID" value="VAW29834.1"/>
    <property type="molecule type" value="Genomic_DNA"/>
</dbReference>